<dbReference type="Gene3D" id="1.25.10.10">
    <property type="entry name" value="Leucine-rich Repeat Variant"/>
    <property type="match status" value="1"/>
</dbReference>
<dbReference type="AlphaFoldDB" id="A0A0R3TLI6"/>
<proteinExistence type="predicted"/>
<dbReference type="GO" id="GO:0070772">
    <property type="term" value="C:PAS complex"/>
    <property type="evidence" value="ECO:0007669"/>
    <property type="project" value="InterPro"/>
</dbReference>
<dbReference type="WBParaSite" id="HNAJ_0000811301-mRNA-1">
    <property type="protein sequence ID" value="HNAJ_0000811301-mRNA-1"/>
    <property type="gene ID" value="HNAJ_0000811301"/>
</dbReference>
<name>A0A0R3TLI6_RODNA</name>
<dbReference type="Pfam" id="PF12755">
    <property type="entry name" value="Vac14_Fab1_bd"/>
    <property type="match status" value="1"/>
</dbReference>
<reference evidence="2 3" key="2">
    <citation type="submission" date="2018-11" db="EMBL/GenBank/DDBJ databases">
        <authorList>
            <consortium name="Pathogen Informatics"/>
        </authorList>
    </citation>
    <scope>NUCLEOTIDE SEQUENCE [LARGE SCALE GENOMIC DNA]</scope>
</reference>
<evidence type="ECO:0000256" key="1">
    <source>
        <dbReference type="PROSITE-ProRule" id="PRU00103"/>
    </source>
</evidence>
<dbReference type="PANTHER" id="PTHR16023:SF0">
    <property type="entry name" value="PROTEIN VAC14 HOMOLOG"/>
    <property type="match status" value="1"/>
</dbReference>
<dbReference type="PROSITE" id="PS50077">
    <property type="entry name" value="HEAT_REPEAT"/>
    <property type="match status" value="1"/>
</dbReference>
<dbReference type="STRING" id="102285.A0A0R3TLI6"/>
<evidence type="ECO:0000313" key="3">
    <source>
        <dbReference type="Proteomes" id="UP000278807"/>
    </source>
</evidence>
<dbReference type="InterPro" id="IPR026825">
    <property type="entry name" value="Vac14"/>
</dbReference>
<sequence length="353" mass="40260">MNYRESRSLPNACVKNLCDKLFEKRKAGAMEVERLVKTYVLKEKAEEIEKILQILGQDFIVSPNVNVRKGGLFGLASVAIGLGPTCSLYSDALIAPIFQALRDNDAQIRYCACESLYNILKVLQVHALRYLNDLFEALCTATADSEMSVRQVVDHCDRLLRDIVIQNRNIDIDSFMDIISERLKTRIPFTRKFVVCWISSLISVPEFKVLKSIPQILSGLLNILRDENPDIRRNCDILLNEFLRSIVQDPDSVDIVQLINILIYHCRESTNILSPMDDSSIEVVPNFPDSNLPPERLRQITTLQWIRQFIAISTTKKLQLLPLAAQILSVVLPCLDDRDEIGNRILIHRNKDI</sequence>
<dbReference type="Proteomes" id="UP000278807">
    <property type="component" value="Unassembled WGS sequence"/>
</dbReference>
<dbReference type="OrthoDB" id="5574975at2759"/>
<reference evidence="4" key="1">
    <citation type="submission" date="2017-02" db="UniProtKB">
        <authorList>
            <consortium name="WormBaseParasite"/>
        </authorList>
    </citation>
    <scope>IDENTIFICATION</scope>
</reference>
<dbReference type="SUPFAM" id="SSF48371">
    <property type="entry name" value="ARM repeat"/>
    <property type="match status" value="1"/>
</dbReference>
<evidence type="ECO:0000313" key="2">
    <source>
        <dbReference type="EMBL" id="VDO03969.1"/>
    </source>
</evidence>
<dbReference type="InterPro" id="IPR021133">
    <property type="entry name" value="HEAT_type_2"/>
</dbReference>
<accession>A0A0R3TLI6</accession>
<dbReference type="InterPro" id="IPR016024">
    <property type="entry name" value="ARM-type_fold"/>
</dbReference>
<evidence type="ECO:0000313" key="4">
    <source>
        <dbReference type="WBParaSite" id="HNAJ_0000811301-mRNA-1"/>
    </source>
</evidence>
<protein>
    <submittedName>
        <fullName evidence="4">Protein VAC14 homolog</fullName>
    </submittedName>
</protein>
<feature type="repeat" description="HEAT" evidence="1">
    <location>
        <begin position="93"/>
        <end position="131"/>
    </location>
</feature>
<dbReference type="GO" id="GO:0010008">
    <property type="term" value="C:endosome membrane"/>
    <property type="evidence" value="ECO:0007669"/>
    <property type="project" value="TreeGrafter"/>
</dbReference>
<gene>
    <name evidence="2" type="ORF">HNAJ_LOCUS8109</name>
</gene>
<dbReference type="GO" id="GO:0006661">
    <property type="term" value="P:phosphatidylinositol biosynthetic process"/>
    <property type="evidence" value="ECO:0007669"/>
    <property type="project" value="InterPro"/>
</dbReference>
<keyword evidence="3" id="KW-1185">Reference proteome</keyword>
<dbReference type="InterPro" id="IPR011989">
    <property type="entry name" value="ARM-like"/>
</dbReference>
<dbReference type="EMBL" id="UZAE01012196">
    <property type="protein sequence ID" value="VDO03969.1"/>
    <property type="molecule type" value="Genomic_DNA"/>
</dbReference>
<organism evidence="4">
    <name type="scientific">Rodentolepis nana</name>
    <name type="common">Dwarf tapeworm</name>
    <name type="synonym">Hymenolepis nana</name>
    <dbReference type="NCBI Taxonomy" id="102285"/>
    <lineage>
        <taxon>Eukaryota</taxon>
        <taxon>Metazoa</taxon>
        <taxon>Spiralia</taxon>
        <taxon>Lophotrochozoa</taxon>
        <taxon>Platyhelminthes</taxon>
        <taxon>Cestoda</taxon>
        <taxon>Eucestoda</taxon>
        <taxon>Cyclophyllidea</taxon>
        <taxon>Hymenolepididae</taxon>
        <taxon>Rodentolepis</taxon>
    </lineage>
</organism>
<dbReference type="PANTHER" id="PTHR16023">
    <property type="entry name" value="TAX1 BINDING PROTEIN-RELATED"/>
    <property type="match status" value="1"/>
</dbReference>